<reference evidence="1 2" key="1">
    <citation type="submission" date="2019-06" db="EMBL/GenBank/DDBJ databases">
        <title>Draft genome of Aliikangiella marina GYP-15.</title>
        <authorList>
            <person name="Wang G."/>
        </authorList>
    </citation>
    <scope>NUCLEOTIDE SEQUENCE [LARGE SCALE GENOMIC DNA]</scope>
    <source>
        <strain evidence="1 2">GYP-15</strain>
    </source>
</reference>
<dbReference type="SUPFAM" id="SSF48371">
    <property type="entry name" value="ARM repeat"/>
    <property type="match status" value="1"/>
</dbReference>
<dbReference type="InterPro" id="IPR016024">
    <property type="entry name" value="ARM-type_fold"/>
</dbReference>
<dbReference type="EMBL" id="VIKR01000005">
    <property type="protein sequence ID" value="TQV72088.1"/>
    <property type="molecule type" value="Genomic_DNA"/>
</dbReference>
<dbReference type="InterPro" id="IPR011989">
    <property type="entry name" value="ARM-like"/>
</dbReference>
<name>A0A545T4I9_9GAMM</name>
<sequence>MNEQQLIQQDDELIVAYLYDELSEQSREAFEKRLQNDPSFCEKYNQHSQLDQLMSRGNQPIISDQRADAVRWSLQRKLRKEAAKRQSKAGWLQNLWTGQVSFKYQFASMVATFALGFYVAGEREVIIQPVADNSQQSELLAFVEKDDLHITDMQLKQVDTQSGDIQVVYSLASRTQLDANLSNQKVQGLLAKTMQDDVSDSTRLDLVDLLKDYSNTQSVRNALSHSLLNDPNPGVRMVAAESLAKISHDENVRDVLRVALQGDVNPGVRVEAFQALIQHLDDKKTIEVLKNHSANDSNLYIRNQVKTLFDLERPVVKEQQEINI</sequence>
<dbReference type="OrthoDB" id="7059899at2"/>
<accession>A0A545T4I9</accession>
<dbReference type="Pfam" id="PF13646">
    <property type="entry name" value="HEAT_2"/>
    <property type="match status" value="1"/>
</dbReference>
<comment type="caution">
    <text evidence="1">The sequence shown here is derived from an EMBL/GenBank/DDBJ whole genome shotgun (WGS) entry which is preliminary data.</text>
</comment>
<protein>
    <submittedName>
        <fullName evidence="1">HEAT repeat domain-containing protein</fullName>
    </submittedName>
</protein>
<dbReference type="Gene3D" id="1.25.10.10">
    <property type="entry name" value="Leucine-rich Repeat Variant"/>
    <property type="match status" value="1"/>
</dbReference>
<proteinExistence type="predicted"/>
<keyword evidence="2" id="KW-1185">Reference proteome</keyword>
<dbReference type="RefSeq" id="WP_142943416.1">
    <property type="nucleotide sequence ID" value="NZ_VIKR01000005.1"/>
</dbReference>
<dbReference type="AlphaFoldDB" id="A0A545T4I9"/>
<evidence type="ECO:0000313" key="1">
    <source>
        <dbReference type="EMBL" id="TQV72088.1"/>
    </source>
</evidence>
<organism evidence="1 2">
    <name type="scientific">Aliikangiella marina</name>
    <dbReference type="NCBI Taxonomy" id="1712262"/>
    <lineage>
        <taxon>Bacteria</taxon>
        <taxon>Pseudomonadati</taxon>
        <taxon>Pseudomonadota</taxon>
        <taxon>Gammaproteobacteria</taxon>
        <taxon>Oceanospirillales</taxon>
        <taxon>Pleioneaceae</taxon>
        <taxon>Aliikangiella</taxon>
    </lineage>
</organism>
<gene>
    <name evidence="1" type="ORF">FLL45_17860</name>
</gene>
<dbReference type="Proteomes" id="UP000317839">
    <property type="component" value="Unassembled WGS sequence"/>
</dbReference>
<evidence type="ECO:0000313" key="2">
    <source>
        <dbReference type="Proteomes" id="UP000317839"/>
    </source>
</evidence>